<sequence length="139" mass="15823">PRFPRPRLGAPFSTASCLCSVSPSRLQERGAPRRRSDREPEAKRRGEPVRNRHGSGRRRFRHRRSCGRHVHLRPLVRSCLRISFSFSLSLPLPGLLVHVCRRVGGALDLVVLDLRWGLERTPIRSTTTRISTVTRDAVC</sequence>
<gene>
    <name evidence="2" type="ORF">ZEAMMB73_Zm00001d029214</name>
</gene>
<proteinExistence type="predicted"/>
<protein>
    <submittedName>
        <fullName evidence="2">TRAF type zinc finger domain containing 1</fullName>
    </submittedName>
</protein>
<feature type="region of interest" description="Disordered" evidence="1">
    <location>
        <begin position="23"/>
        <end position="61"/>
    </location>
</feature>
<feature type="compositionally biased region" description="Basic and acidic residues" evidence="1">
    <location>
        <begin position="26"/>
        <end position="50"/>
    </location>
</feature>
<feature type="non-terminal residue" evidence="2">
    <location>
        <position position="1"/>
    </location>
</feature>
<accession>A0A1D6K3J3</accession>
<evidence type="ECO:0000256" key="1">
    <source>
        <dbReference type="SAM" id="MobiDB-lite"/>
    </source>
</evidence>
<dbReference type="AlphaFoldDB" id="A0A1D6K3J3"/>
<evidence type="ECO:0000313" key="2">
    <source>
        <dbReference type="EMBL" id="ONL98208.1"/>
    </source>
</evidence>
<reference evidence="2" key="1">
    <citation type="submission" date="2015-12" db="EMBL/GenBank/DDBJ databases">
        <title>Update maize B73 reference genome by single molecule sequencing technologies.</title>
        <authorList>
            <consortium name="Maize Genome Sequencing Project"/>
            <person name="Ware D."/>
        </authorList>
    </citation>
    <scope>NUCLEOTIDE SEQUENCE [LARGE SCALE GENOMIC DNA]</scope>
    <source>
        <tissue evidence="2">Seedling</tissue>
    </source>
</reference>
<dbReference type="EMBL" id="CM007647">
    <property type="protein sequence ID" value="ONL98208.1"/>
    <property type="molecule type" value="Genomic_DNA"/>
</dbReference>
<name>A0A1D6K3J3_MAIZE</name>
<organism evidence="2">
    <name type="scientific">Zea mays</name>
    <name type="common">Maize</name>
    <dbReference type="NCBI Taxonomy" id="4577"/>
    <lineage>
        <taxon>Eukaryota</taxon>
        <taxon>Viridiplantae</taxon>
        <taxon>Streptophyta</taxon>
        <taxon>Embryophyta</taxon>
        <taxon>Tracheophyta</taxon>
        <taxon>Spermatophyta</taxon>
        <taxon>Magnoliopsida</taxon>
        <taxon>Liliopsida</taxon>
        <taxon>Poales</taxon>
        <taxon>Poaceae</taxon>
        <taxon>PACMAD clade</taxon>
        <taxon>Panicoideae</taxon>
        <taxon>Andropogonodae</taxon>
        <taxon>Andropogoneae</taxon>
        <taxon>Tripsacinae</taxon>
        <taxon>Zea</taxon>
    </lineage>
</organism>
<feature type="compositionally biased region" description="Basic residues" evidence="1">
    <location>
        <begin position="51"/>
        <end position="61"/>
    </location>
</feature>